<accession>A0A375EDN0</accession>
<name>A0A375EDN0_9BURK</name>
<evidence type="ECO:0000313" key="3">
    <source>
        <dbReference type="Proteomes" id="UP000256952"/>
    </source>
</evidence>
<dbReference type="EMBL" id="LT976981">
    <property type="protein sequence ID" value="SOZ74959.1"/>
    <property type="molecule type" value="Genomic_DNA"/>
</dbReference>
<evidence type="ECO:0000313" key="2">
    <source>
        <dbReference type="EMBL" id="SOZ74959.1"/>
    </source>
</evidence>
<keyword evidence="2" id="KW-0614">Plasmid</keyword>
<proteinExistence type="predicted"/>
<feature type="region of interest" description="Disordered" evidence="1">
    <location>
        <begin position="56"/>
        <end position="81"/>
    </location>
</feature>
<sequence length="112" mass="12082">MGDCVRCIRESLHSWSRPKYSLIDCRATSNGCCSSGRIFHCTLFTSKFASASITATPTAIPQPEGSTGRHRYGTHADTPDVPTLSEAGQKDYAMTKLICLGQAQGNLAKADR</sequence>
<geneLocation type="plasmid" evidence="3">
    <name>cbm2613_p</name>
</geneLocation>
<protein>
    <submittedName>
        <fullName evidence="2">Uncharacterized protein</fullName>
    </submittedName>
</protein>
<reference evidence="3" key="1">
    <citation type="submission" date="2018-01" db="EMBL/GenBank/DDBJ databases">
        <authorList>
            <person name="Gaut B.S."/>
            <person name="Morton B.R."/>
            <person name="Clegg M.T."/>
            <person name="Duvall M.R."/>
        </authorList>
    </citation>
    <scope>NUCLEOTIDE SEQUENCE [LARGE SCALE GENOMIC DNA]</scope>
    <source>
        <plasmid evidence="3">Plasmid cbm2613_p</plasmid>
    </source>
</reference>
<evidence type="ECO:0000256" key="1">
    <source>
        <dbReference type="SAM" id="MobiDB-lite"/>
    </source>
</evidence>
<gene>
    <name evidence="2" type="ORF">CBM2613_P70033</name>
</gene>
<dbReference type="AlphaFoldDB" id="A0A375EDN0"/>
<organism evidence="2 3">
    <name type="scientific">Cupriavidus taiwanensis</name>
    <dbReference type="NCBI Taxonomy" id="164546"/>
    <lineage>
        <taxon>Bacteria</taxon>
        <taxon>Pseudomonadati</taxon>
        <taxon>Pseudomonadota</taxon>
        <taxon>Betaproteobacteria</taxon>
        <taxon>Burkholderiales</taxon>
        <taxon>Burkholderiaceae</taxon>
        <taxon>Cupriavidus</taxon>
    </lineage>
</organism>
<dbReference type="Proteomes" id="UP000256952">
    <property type="component" value="Plasmid CBM2613_p"/>
</dbReference>